<dbReference type="AlphaFoldDB" id="A0A7W6WM43"/>
<dbReference type="Gene3D" id="3.10.129.10">
    <property type="entry name" value="Hotdog Thioesterase"/>
    <property type="match status" value="1"/>
</dbReference>
<dbReference type="SUPFAM" id="SSF54637">
    <property type="entry name" value="Thioesterase/thiol ester dehydrase-isomerase"/>
    <property type="match status" value="1"/>
</dbReference>
<dbReference type="PANTHER" id="PTHR31793:SF2">
    <property type="entry name" value="BLR1345 PROTEIN"/>
    <property type="match status" value="1"/>
</dbReference>
<comment type="caution">
    <text evidence="1">The sequence shown here is derived from an EMBL/GenBank/DDBJ whole genome shotgun (WGS) entry which is preliminary data.</text>
</comment>
<dbReference type="Proteomes" id="UP000555728">
    <property type="component" value="Unassembled WGS sequence"/>
</dbReference>
<dbReference type="InterPro" id="IPR050563">
    <property type="entry name" value="4-hydroxybenzoyl-CoA_TE"/>
</dbReference>
<dbReference type="CDD" id="cd00586">
    <property type="entry name" value="4HBT"/>
    <property type="match status" value="1"/>
</dbReference>
<dbReference type="Pfam" id="PF13279">
    <property type="entry name" value="4HBT_2"/>
    <property type="match status" value="1"/>
</dbReference>
<dbReference type="EC" id="3.1.2.-" evidence="1"/>
<name>A0A7W6WM43_9PROT</name>
<organism evidence="1 2">
    <name type="scientific">Roseospira goensis</name>
    <dbReference type="NCBI Taxonomy" id="391922"/>
    <lineage>
        <taxon>Bacteria</taxon>
        <taxon>Pseudomonadati</taxon>
        <taxon>Pseudomonadota</taxon>
        <taxon>Alphaproteobacteria</taxon>
        <taxon>Rhodospirillales</taxon>
        <taxon>Rhodospirillaceae</taxon>
        <taxon>Roseospira</taxon>
    </lineage>
</organism>
<protein>
    <submittedName>
        <fullName evidence="1">Acyl-CoA thioester hydrolase</fullName>
        <ecNumber evidence="1">3.1.2.-</ecNumber>
    </submittedName>
</protein>
<evidence type="ECO:0000313" key="1">
    <source>
        <dbReference type="EMBL" id="MBB4287383.1"/>
    </source>
</evidence>
<keyword evidence="2" id="KW-1185">Reference proteome</keyword>
<accession>A0A7W6WM43</accession>
<reference evidence="1 2" key="1">
    <citation type="submission" date="2020-08" db="EMBL/GenBank/DDBJ databases">
        <title>Genome sequencing of Purple Non-Sulfur Bacteria from various extreme environments.</title>
        <authorList>
            <person name="Mayer M."/>
        </authorList>
    </citation>
    <scope>NUCLEOTIDE SEQUENCE [LARGE SCALE GENOMIC DNA]</scope>
    <source>
        <strain evidence="1 2">JA135</strain>
    </source>
</reference>
<keyword evidence="1" id="KW-0378">Hydrolase</keyword>
<gene>
    <name evidence="1" type="ORF">GGD88_003130</name>
</gene>
<dbReference type="RefSeq" id="WP_184437071.1">
    <property type="nucleotide sequence ID" value="NZ_JACIGI010000035.1"/>
</dbReference>
<evidence type="ECO:0000313" key="2">
    <source>
        <dbReference type="Proteomes" id="UP000555728"/>
    </source>
</evidence>
<sequence>MATTNPPSDAPLRLHGETVRPEWLDYNGHMNVAYYSLVCDHAGDAVMDWLDLGAAYRARTGGTIFAVEAHVTYDRELSLGDPLVVETLALEAGPRKLRLFHRLLHAEQGYQAATNEVLLLHVDLNTRRVAPWPDEGRARIDALVEAHARLPRPPEVGRHVGAPRG</sequence>
<dbReference type="GO" id="GO:0047617">
    <property type="term" value="F:fatty acyl-CoA hydrolase activity"/>
    <property type="evidence" value="ECO:0007669"/>
    <property type="project" value="TreeGrafter"/>
</dbReference>
<dbReference type="PANTHER" id="PTHR31793">
    <property type="entry name" value="4-HYDROXYBENZOYL-COA THIOESTERASE FAMILY MEMBER"/>
    <property type="match status" value="1"/>
</dbReference>
<dbReference type="EMBL" id="JACIGI010000035">
    <property type="protein sequence ID" value="MBB4287383.1"/>
    <property type="molecule type" value="Genomic_DNA"/>
</dbReference>
<proteinExistence type="predicted"/>
<dbReference type="InterPro" id="IPR029069">
    <property type="entry name" value="HotDog_dom_sf"/>
</dbReference>